<sequence length="172" mass="18412">MSPDITDFIITCLYAVYLILPAYIANISGLAFGGGTPLDLSKNFRDGRRIIGDGVTQRGFIIGTILGTIVGIIQGIIIGSPIHGLILGFLLSFGALLGDGVGSFIKRRLNIARGNPAPVLDQLDFIVGALILASLYIHISWTAVLIIAVITFIVHIISNMIAHLIGIKDVWY</sequence>
<evidence type="ECO:0000256" key="7">
    <source>
        <dbReference type="ARBA" id="ARBA00023098"/>
    </source>
</evidence>
<comment type="similarity">
    <text evidence="11">Belongs to the CDP-archaeol synthase family.</text>
</comment>
<evidence type="ECO:0000313" key="13">
    <source>
        <dbReference type="Proteomes" id="UP000077275"/>
    </source>
</evidence>
<evidence type="ECO:0000256" key="10">
    <source>
        <dbReference type="ARBA" id="ARBA00023264"/>
    </source>
</evidence>
<keyword evidence="8 11" id="KW-0472">Membrane</keyword>
<keyword evidence="9 11" id="KW-0594">Phospholipid biosynthesis</keyword>
<keyword evidence="7 11" id="KW-0443">Lipid metabolism</keyword>
<dbReference type="OrthoDB" id="45383at2157"/>
<dbReference type="Pfam" id="PF01864">
    <property type="entry name" value="CarS-like"/>
    <property type="match status" value="1"/>
</dbReference>
<evidence type="ECO:0000256" key="4">
    <source>
        <dbReference type="ARBA" id="ARBA00022692"/>
    </source>
</evidence>
<feature type="transmembrane region" description="Helical" evidence="11">
    <location>
        <begin position="117"/>
        <end position="137"/>
    </location>
</feature>
<keyword evidence="4 11" id="KW-0812">Transmembrane</keyword>
<dbReference type="EMBL" id="LWMW01000133">
    <property type="protein sequence ID" value="KZX15063.1"/>
    <property type="molecule type" value="Genomic_DNA"/>
</dbReference>
<dbReference type="InterPro" id="IPR002726">
    <property type="entry name" value="CarS_archaea"/>
</dbReference>
<keyword evidence="5 11" id="KW-0460">Magnesium</keyword>
<evidence type="ECO:0000256" key="5">
    <source>
        <dbReference type="ARBA" id="ARBA00022842"/>
    </source>
</evidence>
<comment type="subcellular location">
    <subcellularLocation>
        <location evidence="11">Cell membrane</location>
        <topology evidence="11">Multi-pass membrane protein</topology>
    </subcellularLocation>
</comment>
<evidence type="ECO:0000256" key="3">
    <source>
        <dbReference type="ARBA" id="ARBA00022679"/>
    </source>
</evidence>
<evidence type="ECO:0000256" key="8">
    <source>
        <dbReference type="ARBA" id="ARBA00023136"/>
    </source>
</evidence>
<dbReference type="NCBIfam" id="NF003114">
    <property type="entry name" value="PRK04032.1"/>
    <property type="match status" value="1"/>
</dbReference>
<organism evidence="12 13">
    <name type="scientific">Methanobrevibacter cuticularis</name>
    <dbReference type="NCBI Taxonomy" id="47311"/>
    <lineage>
        <taxon>Archaea</taxon>
        <taxon>Methanobacteriati</taxon>
        <taxon>Methanobacteriota</taxon>
        <taxon>Methanomada group</taxon>
        <taxon>Methanobacteria</taxon>
        <taxon>Methanobacteriales</taxon>
        <taxon>Methanobacteriaceae</taxon>
        <taxon>Methanobrevibacter</taxon>
    </lineage>
</organism>
<dbReference type="AlphaFoldDB" id="A0A166D093"/>
<keyword evidence="2 11" id="KW-0444">Lipid biosynthesis</keyword>
<dbReference type="STRING" id="47311.MBCUT_17510"/>
<proteinExistence type="inferred from homology"/>
<dbReference type="PANTHER" id="PTHR39650:SF1">
    <property type="entry name" value="CDP-ARCHAEOL SYNTHASE"/>
    <property type="match status" value="1"/>
</dbReference>
<dbReference type="EC" id="2.7.7.67" evidence="11"/>
<evidence type="ECO:0000256" key="1">
    <source>
        <dbReference type="ARBA" id="ARBA00022475"/>
    </source>
</evidence>
<dbReference type="PATRIC" id="fig|47311.3.peg.1902"/>
<comment type="catalytic activity">
    <reaction evidence="11">
        <text>2,3-bis-O-(geranylgeranyl)-sn-glycerol 1-phosphate + CTP + H(+) = CDP-2,3-bis-O-(geranylgeranyl)-sn-glycerol + diphosphate</text>
        <dbReference type="Rhea" id="RHEA:25690"/>
        <dbReference type="ChEBI" id="CHEBI:15378"/>
        <dbReference type="ChEBI" id="CHEBI:33019"/>
        <dbReference type="ChEBI" id="CHEBI:37563"/>
        <dbReference type="ChEBI" id="CHEBI:58837"/>
        <dbReference type="ChEBI" id="CHEBI:58838"/>
        <dbReference type="EC" id="2.7.7.67"/>
    </reaction>
</comment>
<reference evidence="12 13" key="1">
    <citation type="submission" date="2016-04" db="EMBL/GenBank/DDBJ databases">
        <title>Genome sequence of Methanobrevibacter cuticularis DSM 11139.</title>
        <authorList>
            <person name="Poehlein A."/>
            <person name="Seedorf H."/>
            <person name="Daniel R."/>
        </authorList>
    </citation>
    <scope>NUCLEOTIDE SEQUENCE [LARGE SCALE GENOMIC DNA]</scope>
    <source>
        <strain evidence="12 13">DSM 11139</strain>
    </source>
</reference>
<dbReference type="GO" id="GO:0046474">
    <property type="term" value="P:glycerophospholipid biosynthetic process"/>
    <property type="evidence" value="ECO:0007669"/>
    <property type="project" value="UniProtKB-UniRule"/>
</dbReference>
<evidence type="ECO:0000256" key="11">
    <source>
        <dbReference type="HAMAP-Rule" id="MF_01117"/>
    </source>
</evidence>
<feature type="transmembrane region" description="Helical" evidence="11">
    <location>
        <begin position="59"/>
        <end position="79"/>
    </location>
</feature>
<dbReference type="GO" id="GO:0043338">
    <property type="term" value="F:CDP-2,3-bis-(O-geranylgeranyl)-sn-glycerol synthase activity"/>
    <property type="evidence" value="ECO:0007669"/>
    <property type="project" value="UniProtKB-EC"/>
</dbReference>
<comment type="cofactor">
    <cofactor evidence="11">
        <name>Mg(2+)</name>
        <dbReference type="ChEBI" id="CHEBI:18420"/>
    </cofactor>
</comment>
<comment type="caution">
    <text evidence="12">The sequence shown here is derived from an EMBL/GenBank/DDBJ whole genome shotgun (WGS) entry which is preliminary data.</text>
</comment>
<keyword evidence="10 11" id="KW-1208">Phospholipid metabolism</keyword>
<dbReference type="RefSeq" id="WP_067260290.1">
    <property type="nucleotide sequence ID" value="NZ_LWMW01000133.1"/>
</dbReference>
<evidence type="ECO:0000256" key="2">
    <source>
        <dbReference type="ARBA" id="ARBA00022516"/>
    </source>
</evidence>
<keyword evidence="6 11" id="KW-1133">Transmembrane helix</keyword>
<feature type="transmembrane region" description="Helical" evidence="11">
    <location>
        <begin position="14"/>
        <end position="38"/>
    </location>
</feature>
<gene>
    <name evidence="11" type="primary">carS</name>
    <name evidence="12" type="ORF">MBCUT_17510</name>
</gene>
<dbReference type="PANTHER" id="PTHR39650">
    <property type="entry name" value="CDP-ARCHAEOL SYNTHASE"/>
    <property type="match status" value="1"/>
</dbReference>
<dbReference type="GO" id="GO:0005886">
    <property type="term" value="C:plasma membrane"/>
    <property type="evidence" value="ECO:0007669"/>
    <property type="project" value="UniProtKB-SubCell"/>
</dbReference>
<dbReference type="Proteomes" id="UP000077275">
    <property type="component" value="Unassembled WGS sequence"/>
</dbReference>
<dbReference type="UniPathway" id="UPA00940"/>
<dbReference type="InterPro" id="IPR032690">
    <property type="entry name" value="CarS"/>
</dbReference>
<keyword evidence="13" id="KW-1185">Reference proteome</keyword>
<comment type="function">
    <text evidence="11">Catalyzes the formation of CDP-2,3-bis-(O-geranylgeranyl)-sn-glycerol (CDP-archaeol) from 2,3-bis-(O-geranylgeranyl)-sn-glycerol 1-phosphate (DGGGP) and CTP. This reaction is the third ether-bond-formation step in the biosynthesis of archaeal membrane lipids.</text>
</comment>
<feature type="transmembrane region" description="Helical" evidence="11">
    <location>
        <begin position="143"/>
        <end position="167"/>
    </location>
</feature>
<protein>
    <recommendedName>
        <fullName evidence="11">CDP-archaeol synthase</fullName>
        <ecNumber evidence="11">2.7.7.67</ecNumber>
    </recommendedName>
    <alternativeName>
        <fullName evidence="11">CDP-2,3-bis-(O-geranylgeranyl)-sn-glycerol synthase</fullName>
    </alternativeName>
</protein>
<feature type="transmembrane region" description="Helical" evidence="11">
    <location>
        <begin position="85"/>
        <end position="105"/>
    </location>
</feature>
<evidence type="ECO:0000313" key="12">
    <source>
        <dbReference type="EMBL" id="KZX15063.1"/>
    </source>
</evidence>
<keyword evidence="1 11" id="KW-1003">Cell membrane</keyword>
<dbReference type="HAMAP" id="MF_01117">
    <property type="entry name" value="CDP_archaeol_synth"/>
    <property type="match status" value="1"/>
</dbReference>
<evidence type="ECO:0000256" key="9">
    <source>
        <dbReference type="ARBA" id="ARBA00023209"/>
    </source>
</evidence>
<name>A0A166D093_9EURY</name>
<comment type="pathway">
    <text evidence="11">Membrane lipid metabolism; glycerophospholipid metabolism.</text>
</comment>
<accession>A0A166D093</accession>
<keyword evidence="3 11" id="KW-0808">Transferase</keyword>
<evidence type="ECO:0000256" key="6">
    <source>
        <dbReference type="ARBA" id="ARBA00022989"/>
    </source>
</evidence>